<protein>
    <recommendedName>
        <fullName evidence="3">histidine kinase</fullName>
        <ecNumber evidence="3">2.7.13.3</ecNumber>
    </recommendedName>
</protein>
<evidence type="ECO:0000256" key="13">
    <source>
        <dbReference type="ARBA" id="ARBA00023136"/>
    </source>
</evidence>
<dbReference type="GO" id="GO:0016301">
    <property type="term" value="F:kinase activity"/>
    <property type="evidence" value="ECO:0007669"/>
    <property type="project" value="UniProtKB-KW"/>
</dbReference>
<feature type="domain" description="HAMP" evidence="16">
    <location>
        <begin position="200"/>
        <end position="253"/>
    </location>
</feature>
<evidence type="ECO:0000313" key="18">
    <source>
        <dbReference type="Proteomes" id="UP001387364"/>
    </source>
</evidence>
<feature type="domain" description="Histidine kinase" evidence="15">
    <location>
        <begin position="268"/>
        <end position="488"/>
    </location>
</feature>
<keyword evidence="6" id="KW-0808">Transferase</keyword>
<feature type="transmembrane region" description="Helical" evidence="14">
    <location>
        <begin position="168"/>
        <end position="190"/>
    </location>
</feature>
<dbReference type="InterPro" id="IPR036890">
    <property type="entry name" value="HATPase_C_sf"/>
</dbReference>
<dbReference type="EMBL" id="CP147404">
    <property type="protein sequence ID" value="WXB93839.1"/>
    <property type="molecule type" value="Genomic_DNA"/>
</dbReference>
<dbReference type="InterPro" id="IPR003661">
    <property type="entry name" value="HisK_dim/P_dom"/>
</dbReference>
<dbReference type="PANTHER" id="PTHR45528:SF8">
    <property type="entry name" value="HISTIDINE KINASE"/>
    <property type="match status" value="1"/>
</dbReference>
<dbReference type="SUPFAM" id="SSF47384">
    <property type="entry name" value="Homodimeric domain of signal transducing histidine kinase"/>
    <property type="match status" value="1"/>
</dbReference>
<keyword evidence="5" id="KW-0597">Phosphoprotein</keyword>
<evidence type="ECO:0000313" key="17">
    <source>
        <dbReference type="EMBL" id="WXB93839.1"/>
    </source>
</evidence>
<evidence type="ECO:0000256" key="12">
    <source>
        <dbReference type="ARBA" id="ARBA00023012"/>
    </source>
</evidence>
<dbReference type="PROSITE" id="PS50109">
    <property type="entry name" value="HIS_KIN"/>
    <property type="match status" value="1"/>
</dbReference>
<dbReference type="PRINTS" id="PR00344">
    <property type="entry name" value="BCTRLSENSOR"/>
</dbReference>
<keyword evidence="7 14" id="KW-0812">Transmembrane</keyword>
<evidence type="ECO:0000259" key="15">
    <source>
        <dbReference type="PROSITE" id="PS50109"/>
    </source>
</evidence>
<keyword evidence="18" id="KW-1185">Reference proteome</keyword>
<keyword evidence="9 17" id="KW-0418">Kinase</keyword>
<keyword evidence="4" id="KW-1003">Cell membrane</keyword>
<dbReference type="Proteomes" id="UP001387364">
    <property type="component" value="Chromosome"/>
</dbReference>
<feature type="transmembrane region" description="Helical" evidence="14">
    <location>
        <begin position="20"/>
        <end position="45"/>
    </location>
</feature>
<comment type="subcellular location">
    <subcellularLocation>
        <location evidence="2">Cell membrane</location>
        <topology evidence="2">Multi-pass membrane protein</topology>
    </subcellularLocation>
</comment>
<reference evidence="17 18" key="1">
    <citation type="submission" date="2024-02" db="EMBL/GenBank/DDBJ databases">
        <title>Seven novel Bacillus-like species.</title>
        <authorList>
            <person name="Liu G."/>
        </authorList>
    </citation>
    <scope>NUCLEOTIDE SEQUENCE [LARGE SCALE GENOMIC DNA]</scope>
    <source>
        <strain evidence="17 18">FJAT-52991</strain>
    </source>
</reference>
<dbReference type="InterPro" id="IPR003594">
    <property type="entry name" value="HATPase_dom"/>
</dbReference>
<dbReference type="Gene3D" id="3.30.565.10">
    <property type="entry name" value="Histidine kinase-like ATPase, C-terminal domain"/>
    <property type="match status" value="1"/>
</dbReference>
<keyword evidence="11 14" id="KW-1133">Transmembrane helix</keyword>
<evidence type="ECO:0000256" key="6">
    <source>
        <dbReference type="ARBA" id="ARBA00022679"/>
    </source>
</evidence>
<dbReference type="PROSITE" id="PS50885">
    <property type="entry name" value="HAMP"/>
    <property type="match status" value="1"/>
</dbReference>
<keyword evidence="10" id="KW-0067">ATP-binding</keyword>
<dbReference type="EC" id="2.7.13.3" evidence="3"/>
<evidence type="ECO:0000256" key="9">
    <source>
        <dbReference type="ARBA" id="ARBA00022777"/>
    </source>
</evidence>
<dbReference type="Pfam" id="PF00672">
    <property type="entry name" value="HAMP"/>
    <property type="match status" value="1"/>
</dbReference>
<keyword evidence="12" id="KW-0902">Two-component regulatory system</keyword>
<evidence type="ECO:0000256" key="8">
    <source>
        <dbReference type="ARBA" id="ARBA00022741"/>
    </source>
</evidence>
<sequence length="488" mass="56059">MGKVNRKNQTLRTKFISSFYLVLFKSIIATITIWLLLFVCMNLLFSTNKLKPANYYEQQLPAIENYIDDVGTSLLSISSQKQLESVIPIEGIDYQVIDLNGVPVYGTYRTKSVGNAEELKRNITAGVTKKDGGFVKYYPVKDELGTVQGAVSLKYDLSLITSNPDNKWVIIFFGIMLLFVVAPFVFFYLFSYFAGKRLSQEFERPFNEIIESTKKIKEQDLDFTLPTISYSVELEQLTQAFEEMRSALRDSLNRQLQLEQERKDMMAAISHDLRNPLTIIQGHAEGLLESGEKQKERLDSYLQTIIRNTNYASHLIADLNEMALVEKPTFTLNPKQTQITQFVQRKSQEYQNLCAEKCIDFQYRMIDEDEKCLRMIDQDRISQVLDNIMTNSIRYTPNHGKIEWITALETDGRVSFEIFDSGPGFSTERKQNVFNKYYQEKSKEPEESGLSGLGLYIAKEIVKKHGGDITVNNREIGGAYVKVRICEL</sequence>
<dbReference type="SMART" id="SM00387">
    <property type="entry name" value="HATPase_c"/>
    <property type="match status" value="1"/>
</dbReference>
<dbReference type="SUPFAM" id="SSF158472">
    <property type="entry name" value="HAMP domain-like"/>
    <property type="match status" value="1"/>
</dbReference>
<evidence type="ECO:0000256" key="14">
    <source>
        <dbReference type="SAM" id="Phobius"/>
    </source>
</evidence>
<dbReference type="CDD" id="cd00075">
    <property type="entry name" value="HATPase"/>
    <property type="match status" value="1"/>
</dbReference>
<dbReference type="InterPro" id="IPR036097">
    <property type="entry name" value="HisK_dim/P_sf"/>
</dbReference>
<keyword evidence="13 14" id="KW-0472">Membrane</keyword>
<evidence type="ECO:0000256" key="3">
    <source>
        <dbReference type="ARBA" id="ARBA00012438"/>
    </source>
</evidence>
<gene>
    <name evidence="17" type="ORF">WDJ61_04100</name>
</gene>
<dbReference type="Pfam" id="PF00512">
    <property type="entry name" value="HisKA"/>
    <property type="match status" value="1"/>
</dbReference>
<dbReference type="Pfam" id="PF02518">
    <property type="entry name" value="HATPase_c"/>
    <property type="match status" value="1"/>
</dbReference>
<dbReference type="InterPro" id="IPR005467">
    <property type="entry name" value="His_kinase_dom"/>
</dbReference>
<evidence type="ECO:0000256" key="4">
    <source>
        <dbReference type="ARBA" id="ARBA00022475"/>
    </source>
</evidence>
<dbReference type="Gene3D" id="6.10.340.10">
    <property type="match status" value="1"/>
</dbReference>
<organism evidence="17 18">
    <name type="scientific">Bacillus kandeliae</name>
    <dbReference type="NCBI Taxonomy" id="3129297"/>
    <lineage>
        <taxon>Bacteria</taxon>
        <taxon>Bacillati</taxon>
        <taxon>Bacillota</taxon>
        <taxon>Bacilli</taxon>
        <taxon>Bacillales</taxon>
        <taxon>Bacillaceae</taxon>
        <taxon>Bacillus</taxon>
    </lineage>
</organism>
<keyword evidence="8" id="KW-0547">Nucleotide-binding</keyword>
<evidence type="ECO:0000256" key="10">
    <source>
        <dbReference type="ARBA" id="ARBA00022840"/>
    </source>
</evidence>
<accession>A0ABZ2N8T6</accession>
<proteinExistence type="predicted"/>
<dbReference type="InterPro" id="IPR050398">
    <property type="entry name" value="HssS/ArlS-like"/>
</dbReference>
<evidence type="ECO:0000259" key="16">
    <source>
        <dbReference type="PROSITE" id="PS50885"/>
    </source>
</evidence>
<dbReference type="InterPro" id="IPR004358">
    <property type="entry name" value="Sig_transdc_His_kin-like_C"/>
</dbReference>
<dbReference type="SMART" id="SM00304">
    <property type="entry name" value="HAMP"/>
    <property type="match status" value="1"/>
</dbReference>
<dbReference type="PANTHER" id="PTHR45528">
    <property type="entry name" value="SENSOR HISTIDINE KINASE CPXA"/>
    <property type="match status" value="1"/>
</dbReference>
<comment type="catalytic activity">
    <reaction evidence="1">
        <text>ATP + protein L-histidine = ADP + protein N-phospho-L-histidine.</text>
        <dbReference type="EC" id="2.7.13.3"/>
    </reaction>
</comment>
<evidence type="ECO:0000256" key="5">
    <source>
        <dbReference type="ARBA" id="ARBA00022553"/>
    </source>
</evidence>
<evidence type="ECO:0000256" key="11">
    <source>
        <dbReference type="ARBA" id="ARBA00022989"/>
    </source>
</evidence>
<evidence type="ECO:0000256" key="1">
    <source>
        <dbReference type="ARBA" id="ARBA00000085"/>
    </source>
</evidence>
<dbReference type="CDD" id="cd06225">
    <property type="entry name" value="HAMP"/>
    <property type="match status" value="1"/>
</dbReference>
<evidence type="ECO:0000256" key="7">
    <source>
        <dbReference type="ARBA" id="ARBA00022692"/>
    </source>
</evidence>
<dbReference type="InterPro" id="IPR003660">
    <property type="entry name" value="HAMP_dom"/>
</dbReference>
<dbReference type="CDD" id="cd00082">
    <property type="entry name" value="HisKA"/>
    <property type="match status" value="1"/>
</dbReference>
<name>A0ABZ2N8T6_9BACI</name>
<dbReference type="Gene3D" id="1.10.287.130">
    <property type="match status" value="1"/>
</dbReference>
<dbReference type="RefSeq" id="WP_338753361.1">
    <property type="nucleotide sequence ID" value="NZ_CP147404.1"/>
</dbReference>
<evidence type="ECO:0000256" key="2">
    <source>
        <dbReference type="ARBA" id="ARBA00004651"/>
    </source>
</evidence>
<dbReference type="SMART" id="SM00388">
    <property type="entry name" value="HisKA"/>
    <property type="match status" value="1"/>
</dbReference>
<dbReference type="SUPFAM" id="SSF55874">
    <property type="entry name" value="ATPase domain of HSP90 chaperone/DNA topoisomerase II/histidine kinase"/>
    <property type="match status" value="1"/>
</dbReference>